<evidence type="ECO:0000313" key="5">
    <source>
        <dbReference type="EMBL" id="MBA4543076.1"/>
    </source>
</evidence>
<keyword evidence="1" id="KW-0805">Transcription regulation</keyword>
<evidence type="ECO:0000256" key="3">
    <source>
        <dbReference type="ARBA" id="ARBA00023163"/>
    </source>
</evidence>
<comment type="caution">
    <text evidence="5">The sequence shown here is derived from an EMBL/GenBank/DDBJ whole genome shotgun (WGS) entry which is preliminary data.</text>
</comment>
<proteinExistence type="predicted"/>
<dbReference type="PROSITE" id="PS50995">
    <property type="entry name" value="HTH_MARR_2"/>
    <property type="match status" value="1"/>
</dbReference>
<dbReference type="Gene3D" id="1.10.10.10">
    <property type="entry name" value="Winged helix-like DNA-binding domain superfamily/Winged helix DNA-binding domain"/>
    <property type="match status" value="1"/>
</dbReference>
<evidence type="ECO:0000256" key="2">
    <source>
        <dbReference type="ARBA" id="ARBA00023125"/>
    </source>
</evidence>
<dbReference type="InterPro" id="IPR036388">
    <property type="entry name" value="WH-like_DNA-bd_sf"/>
</dbReference>
<sequence length="145" mass="16334">MHLLRVLARSYSSVSTHSFGSCKKFGFNPTEFAVLELLYHKGPQKLNEIGSRLLLVSGGVTYVVDKMVAAGLVIREPCQTDRRVIYAKLTEKGRRTIEEIAPKHAENLHEAVSGLTPAEKEKLIDLLKKMGKEAERKWKEKSSRI</sequence>
<dbReference type="PROSITE" id="PS51257">
    <property type="entry name" value="PROKAR_LIPOPROTEIN"/>
    <property type="match status" value="1"/>
</dbReference>
<dbReference type="PANTHER" id="PTHR42756:SF1">
    <property type="entry name" value="TRANSCRIPTIONAL REPRESSOR OF EMRAB OPERON"/>
    <property type="match status" value="1"/>
</dbReference>
<dbReference type="EMBL" id="JACEIP010000012">
    <property type="protein sequence ID" value="MBA4543076.1"/>
    <property type="molecule type" value="Genomic_DNA"/>
</dbReference>
<name>A0A7W2AHT6_9BACL</name>
<gene>
    <name evidence="5" type="ORF">H1164_09200</name>
</gene>
<keyword evidence="6" id="KW-1185">Reference proteome</keyword>
<dbReference type="PANTHER" id="PTHR42756">
    <property type="entry name" value="TRANSCRIPTIONAL REGULATOR, MARR"/>
    <property type="match status" value="1"/>
</dbReference>
<keyword evidence="2" id="KW-0238">DNA-binding</keyword>
<dbReference type="GO" id="GO:0003700">
    <property type="term" value="F:DNA-binding transcription factor activity"/>
    <property type="evidence" value="ECO:0007669"/>
    <property type="project" value="InterPro"/>
</dbReference>
<dbReference type="InterPro" id="IPR000835">
    <property type="entry name" value="HTH_MarR-typ"/>
</dbReference>
<dbReference type="Pfam" id="PF01047">
    <property type="entry name" value="MarR"/>
    <property type="match status" value="1"/>
</dbReference>
<feature type="domain" description="HTH marR-type" evidence="4">
    <location>
        <begin position="1"/>
        <end position="132"/>
    </location>
</feature>
<evidence type="ECO:0000313" key="6">
    <source>
        <dbReference type="Proteomes" id="UP000530514"/>
    </source>
</evidence>
<reference evidence="5 6" key="1">
    <citation type="submission" date="2020-07" db="EMBL/GenBank/DDBJ databases">
        <authorList>
            <person name="Feng H."/>
        </authorList>
    </citation>
    <scope>NUCLEOTIDE SEQUENCE [LARGE SCALE GENOMIC DNA]</scope>
    <source>
        <strain evidence="6">s-11</strain>
    </source>
</reference>
<dbReference type="GO" id="GO:0003677">
    <property type="term" value="F:DNA binding"/>
    <property type="evidence" value="ECO:0007669"/>
    <property type="project" value="UniProtKB-KW"/>
</dbReference>
<dbReference type="OrthoDB" id="9799747at2"/>
<accession>A0A7W2AHT6</accession>
<dbReference type="SMART" id="SM00347">
    <property type="entry name" value="HTH_MARR"/>
    <property type="match status" value="1"/>
</dbReference>
<dbReference type="PRINTS" id="PR00598">
    <property type="entry name" value="HTHMARR"/>
</dbReference>
<keyword evidence="3" id="KW-0804">Transcription</keyword>
<dbReference type="AlphaFoldDB" id="A0A7W2AHT6"/>
<dbReference type="Proteomes" id="UP000530514">
    <property type="component" value="Unassembled WGS sequence"/>
</dbReference>
<protein>
    <submittedName>
        <fullName evidence="5">MarR family transcriptional regulator</fullName>
    </submittedName>
</protein>
<organism evidence="5 6">
    <name type="scientific">Thermoactinomyces daqus</name>
    <dbReference type="NCBI Taxonomy" id="1329516"/>
    <lineage>
        <taxon>Bacteria</taxon>
        <taxon>Bacillati</taxon>
        <taxon>Bacillota</taxon>
        <taxon>Bacilli</taxon>
        <taxon>Bacillales</taxon>
        <taxon>Thermoactinomycetaceae</taxon>
        <taxon>Thermoactinomyces</taxon>
    </lineage>
</organism>
<evidence type="ECO:0000259" key="4">
    <source>
        <dbReference type="PROSITE" id="PS50995"/>
    </source>
</evidence>
<dbReference type="InterPro" id="IPR036390">
    <property type="entry name" value="WH_DNA-bd_sf"/>
</dbReference>
<dbReference type="SUPFAM" id="SSF46785">
    <property type="entry name" value="Winged helix' DNA-binding domain"/>
    <property type="match status" value="1"/>
</dbReference>
<evidence type="ECO:0000256" key="1">
    <source>
        <dbReference type="ARBA" id="ARBA00023015"/>
    </source>
</evidence>